<dbReference type="NCBIfam" id="NF006826">
    <property type="entry name" value="PRK09347.1-3"/>
    <property type="match status" value="1"/>
</dbReference>
<evidence type="ECO:0000259" key="12">
    <source>
        <dbReference type="Pfam" id="PF01227"/>
    </source>
</evidence>
<dbReference type="InterPro" id="IPR043133">
    <property type="entry name" value="GTP-CH-I_C/QueF"/>
</dbReference>
<dbReference type="InterPro" id="IPR018234">
    <property type="entry name" value="GTP_CycHdrlase_I_CS"/>
</dbReference>
<dbReference type="FunFam" id="3.30.1130.10:FF:000012">
    <property type="entry name" value="GTP cyclohydrolase 1"/>
    <property type="match status" value="1"/>
</dbReference>
<keyword evidence="8" id="KW-0378">Hydrolase</keyword>
<comment type="pathway">
    <text evidence="2">Cofactor biosynthesis; 7,8-dihydroneopterin triphosphate biosynthesis; 7,8-dihydroneopterin triphosphate from GTP: step 1/1.</text>
</comment>
<dbReference type="EC" id="3.5.4.16" evidence="5"/>
<evidence type="ECO:0000313" key="14">
    <source>
        <dbReference type="Proteomes" id="UP001516400"/>
    </source>
</evidence>
<dbReference type="NCBIfam" id="NF006825">
    <property type="entry name" value="PRK09347.1-2"/>
    <property type="match status" value="1"/>
</dbReference>
<evidence type="ECO:0000256" key="11">
    <source>
        <dbReference type="ARBA" id="ARBA00030854"/>
    </source>
</evidence>
<organism evidence="13 14">
    <name type="scientific">Cryptolaemus montrouzieri</name>
    <dbReference type="NCBI Taxonomy" id="559131"/>
    <lineage>
        <taxon>Eukaryota</taxon>
        <taxon>Metazoa</taxon>
        <taxon>Ecdysozoa</taxon>
        <taxon>Arthropoda</taxon>
        <taxon>Hexapoda</taxon>
        <taxon>Insecta</taxon>
        <taxon>Pterygota</taxon>
        <taxon>Neoptera</taxon>
        <taxon>Endopterygota</taxon>
        <taxon>Coleoptera</taxon>
        <taxon>Polyphaga</taxon>
        <taxon>Cucujiformia</taxon>
        <taxon>Coccinelloidea</taxon>
        <taxon>Coccinellidae</taxon>
        <taxon>Scymninae</taxon>
        <taxon>Scymnini</taxon>
        <taxon>Cryptolaemus</taxon>
    </lineage>
</organism>
<dbReference type="GO" id="GO:0003934">
    <property type="term" value="F:GTP cyclohydrolase I activity"/>
    <property type="evidence" value="ECO:0007669"/>
    <property type="project" value="UniProtKB-EC"/>
</dbReference>
<feature type="domain" description="GTP cyclohydrolase I" evidence="12">
    <location>
        <begin position="41"/>
        <end position="181"/>
    </location>
</feature>
<accession>A0ABD2NAE7</accession>
<proteinExistence type="inferred from homology"/>
<evidence type="ECO:0000256" key="6">
    <source>
        <dbReference type="ARBA" id="ARBA00017272"/>
    </source>
</evidence>
<keyword evidence="14" id="KW-1185">Reference proteome</keyword>
<dbReference type="EMBL" id="JABFTP020000083">
    <property type="protein sequence ID" value="KAL3275574.1"/>
    <property type="molecule type" value="Genomic_DNA"/>
</dbReference>
<evidence type="ECO:0000256" key="10">
    <source>
        <dbReference type="ARBA" id="ARBA00023134"/>
    </source>
</evidence>
<reference evidence="13 14" key="1">
    <citation type="journal article" date="2021" name="BMC Biol.">
        <title>Horizontally acquired antibacterial genes associated with adaptive radiation of ladybird beetles.</title>
        <authorList>
            <person name="Li H.S."/>
            <person name="Tang X.F."/>
            <person name="Huang Y.H."/>
            <person name="Xu Z.Y."/>
            <person name="Chen M.L."/>
            <person name="Du X.Y."/>
            <person name="Qiu B.Y."/>
            <person name="Chen P.T."/>
            <person name="Zhang W."/>
            <person name="Slipinski A."/>
            <person name="Escalona H.E."/>
            <person name="Waterhouse R.M."/>
            <person name="Zwick A."/>
            <person name="Pang H."/>
        </authorList>
    </citation>
    <scope>NUCLEOTIDE SEQUENCE [LARGE SCALE GENOMIC DNA]</scope>
    <source>
        <strain evidence="13">SYSU2018</strain>
    </source>
</reference>
<evidence type="ECO:0000256" key="7">
    <source>
        <dbReference type="ARBA" id="ARBA00022741"/>
    </source>
</evidence>
<comment type="similarity">
    <text evidence="3">Belongs to the GTP cyclohydrolase I family.</text>
</comment>
<dbReference type="Gene3D" id="3.30.1130.10">
    <property type="match status" value="1"/>
</dbReference>
<dbReference type="Gene3D" id="1.10.286.10">
    <property type="match status" value="1"/>
</dbReference>
<evidence type="ECO:0000256" key="2">
    <source>
        <dbReference type="ARBA" id="ARBA00005080"/>
    </source>
</evidence>
<evidence type="ECO:0000256" key="9">
    <source>
        <dbReference type="ARBA" id="ARBA00023007"/>
    </source>
</evidence>
<dbReference type="FunFam" id="1.10.286.10:FF:000003">
    <property type="entry name" value="GTP cyclohydrolase 1"/>
    <property type="match status" value="1"/>
</dbReference>
<protein>
    <recommendedName>
        <fullName evidence="6">GTP cyclohydrolase 1</fullName>
        <ecNumber evidence="5">3.5.4.16</ecNumber>
    </recommendedName>
    <alternativeName>
        <fullName evidence="11">GTP cyclohydrolase I</fullName>
    </alternativeName>
</protein>
<dbReference type="GO" id="GO:0046148">
    <property type="term" value="P:pigment biosynthetic process"/>
    <property type="evidence" value="ECO:0007669"/>
    <property type="project" value="UniProtKB-ARBA"/>
</dbReference>
<dbReference type="PANTHER" id="PTHR11109:SF7">
    <property type="entry name" value="GTP CYCLOHYDROLASE 1"/>
    <property type="match status" value="1"/>
</dbReference>
<dbReference type="PROSITE" id="PS00860">
    <property type="entry name" value="GTP_CYCLOHYDROL_1_2"/>
    <property type="match status" value="1"/>
</dbReference>
<keyword evidence="7" id="KW-0547">Nucleotide-binding</keyword>
<evidence type="ECO:0000256" key="8">
    <source>
        <dbReference type="ARBA" id="ARBA00022801"/>
    </source>
</evidence>
<dbReference type="InterPro" id="IPR001474">
    <property type="entry name" value="GTP_CycHdrlase_I"/>
</dbReference>
<evidence type="ECO:0000256" key="1">
    <source>
        <dbReference type="ARBA" id="ARBA00001052"/>
    </source>
</evidence>
<dbReference type="Pfam" id="PF01227">
    <property type="entry name" value="GTP_cyclohydroI"/>
    <property type="match status" value="1"/>
</dbReference>
<dbReference type="PANTHER" id="PTHR11109">
    <property type="entry name" value="GTP CYCLOHYDROLASE I"/>
    <property type="match status" value="1"/>
</dbReference>
<evidence type="ECO:0000256" key="5">
    <source>
        <dbReference type="ARBA" id="ARBA00012715"/>
    </source>
</evidence>
<keyword evidence="10" id="KW-0342">GTP-binding</keyword>
<dbReference type="NCBIfam" id="TIGR00063">
    <property type="entry name" value="folE"/>
    <property type="match status" value="1"/>
</dbReference>
<dbReference type="AlphaFoldDB" id="A0ABD2NAE7"/>
<sequence>MPPVSKPVTVPEVDVAKMKVKKVQEVKDVVRREDGLPGMSECYRTLLKSLGENPEREGLLKTPERASKAMLFFTKGYSQSVEEVLNDAVFNEDHDEMVLVKDIEMFSMCEHHMVPFYGKVSIAYMPQGKILGLSKLARIVEIFSRRLQVQERLTKQIAQAVWDAVNPAGVAVFIEGCKFTCVW</sequence>
<keyword evidence="9" id="KW-0783">Tetrahydrobiopterin biosynthesis</keyword>
<dbReference type="SUPFAM" id="SSF55620">
    <property type="entry name" value="Tetrahydrobiopterin biosynthesis enzymes-like"/>
    <property type="match status" value="1"/>
</dbReference>
<comment type="subunit">
    <text evidence="4">Toroid-shaped homodecamer, composed of two pentamers of five dimers.</text>
</comment>
<comment type="catalytic activity">
    <reaction evidence="1">
        <text>GTP + H2O = 7,8-dihydroneopterin 3'-triphosphate + formate + H(+)</text>
        <dbReference type="Rhea" id="RHEA:17473"/>
        <dbReference type="ChEBI" id="CHEBI:15377"/>
        <dbReference type="ChEBI" id="CHEBI:15378"/>
        <dbReference type="ChEBI" id="CHEBI:15740"/>
        <dbReference type="ChEBI" id="CHEBI:37565"/>
        <dbReference type="ChEBI" id="CHEBI:58462"/>
        <dbReference type="EC" id="3.5.4.16"/>
    </reaction>
</comment>
<dbReference type="Proteomes" id="UP001516400">
    <property type="component" value="Unassembled WGS sequence"/>
</dbReference>
<name>A0ABD2NAE7_9CUCU</name>
<dbReference type="PROSITE" id="PS00859">
    <property type="entry name" value="GTP_CYCLOHYDROL_1_1"/>
    <property type="match status" value="1"/>
</dbReference>
<dbReference type="GO" id="GO:0005525">
    <property type="term" value="F:GTP binding"/>
    <property type="evidence" value="ECO:0007669"/>
    <property type="project" value="UniProtKB-KW"/>
</dbReference>
<dbReference type="GO" id="GO:0006729">
    <property type="term" value="P:tetrahydrobiopterin biosynthetic process"/>
    <property type="evidence" value="ECO:0007669"/>
    <property type="project" value="UniProtKB-KW"/>
</dbReference>
<dbReference type="InterPro" id="IPR020602">
    <property type="entry name" value="GTP_CycHdrlase_I_dom"/>
</dbReference>
<evidence type="ECO:0000313" key="13">
    <source>
        <dbReference type="EMBL" id="KAL3275574.1"/>
    </source>
</evidence>
<dbReference type="InterPro" id="IPR043134">
    <property type="entry name" value="GTP-CH-I_N"/>
</dbReference>
<comment type="caution">
    <text evidence="13">The sequence shown here is derived from an EMBL/GenBank/DDBJ whole genome shotgun (WGS) entry which is preliminary data.</text>
</comment>
<evidence type="ECO:0000256" key="4">
    <source>
        <dbReference type="ARBA" id="ARBA00011857"/>
    </source>
</evidence>
<gene>
    <name evidence="13" type="ORF">HHI36_020330</name>
</gene>
<evidence type="ECO:0000256" key="3">
    <source>
        <dbReference type="ARBA" id="ARBA00008085"/>
    </source>
</evidence>